<dbReference type="PROSITE" id="PS50234">
    <property type="entry name" value="VWFA"/>
    <property type="match status" value="1"/>
</dbReference>
<proteinExistence type="predicted"/>
<dbReference type="AlphaFoldDB" id="D7VNC9"/>
<dbReference type="Gene3D" id="3.40.50.410">
    <property type="entry name" value="von Willebrand factor, type A domain"/>
    <property type="match status" value="1"/>
</dbReference>
<evidence type="ECO:0000313" key="3">
    <source>
        <dbReference type="EMBL" id="EFK57426.1"/>
    </source>
</evidence>
<comment type="caution">
    <text evidence="3">The sequence shown here is derived from an EMBL/GenBank/DDBJ whole genome shotgun (WGS) entry which is preliminary data.</text>
</comment>
<feature type="domain" description="VWFA" evidence="2">
    <location>
        <begin position="50"/>
        <end position="226"/>
    </location>
</feature>
<keyword evidence="4" id="KW-1185">Reference proteome</keyword>
<dbReference type="STRING" id="525373.HMPREF0766_12499"/>
<dbReference type="Pfam" id="PF00092">
    <property type="entry name" value="VWA"/>
    <property type="match status" value="1"/>
</dbReference>
<reference evidence="3" key="1">
    <citation type="submission" date="2010-07" db="EMBL/GenBank/DDBJ databases">
        <authorList>
            <person name="Muzny D."/>
            <person name="Qin X."/>
            <person name="Buhay C."/>
            <person name="Dugan-Rocha S."/>
            <person name="Ding Y."/>
            <person name="Chen G."/>
            <person name="Hawes A."/>
            <person name="Holder M."/>
            <person name="Jhangiani S."/>
            <person name="Johnson A."/>
            <person name="Khan Z."/>
            <person name="Li Z."/>
            <person name="Liu W."/>
            <person name="Liu X."/>
            <person name="Perez L."/>
            <person name="Shen H."/>
            <person name="Wang Q."/>
            <person name="Watt J."/>
            <person name="Xi L."/>
            <person name="Xin Y."/>
            <person name="Zhou J."/>
            <person name="Deng J."/>
            <person name="Jiang H."/>
            <person name="Liu Y."/>
            <person name="Qu J."/>
            <person name="Song X.-Z."/>
            <person name="Zhang L."/>
            <person name="Villasana D."/>
            <person name="Johnson A."/>
            <person name="Liu J."/>
            <person name="Liyanage D."/>
            <person name="Lorensuhewa L."/>
            <person name="Robinson T."/>
            <person name="Song A."/>
            <person name="Song B.-B."/>
            <person name="Dinh H."/>
            <person name="Thornton R."/>
            <person name="Coyle M."/>
            <person name="Francisco L."/>
            <person name="Jackson L."/>
            <person name="Javaid M."/>
            <person name="Korchina V."/>
            <person name="Kovar C."/>
            <person name="Mata R."/>
            <person name="Mathew T."/>
            <person name="Ngo R."/>
            <person name="Nguyen L."/>
            <person name="Nguyen N."/>
            <person name="Okwuonu G."/>
            <person name="Ongeri F."/>
            <person name="Pham C."/>
            <person name="Simmons D."/>
            <person name="Wilczek-Boney K."/>
            <person name="Hale W."/>
            <person name="Jakkamsetti A."/>
            <person name="Pham P."/>
            <person name="Ruth R."/>
            <person name="San Lucas F."/>
            <person name="Warren J."/>
            <person name="Zhang J."/>
            <person name="Zhao Z."/>
            <person name="Zhou C."/>
            <person name="Zhu D."/>
            <person name="Lee S."/>
            <person name="Bess C."/>
            <person name="Blankenburg K."/>
            <person name="Forbes L."/>
            <person name="Fu Q."/>
            <person name="Gubbala S."/>
            <person name="Hirani K."/>
            <person name="Jayaseelan J.C."/>
            <person name="Lara F."/>
            <person name="Munidasa M."/>
            <person name="Palculict T."/>
            <person name="Patil S."/>
            <person name="Pu L.-L."/>
            <person name="Saada N."/>
            <person name="Tang L."/>
            <person name="Weissenberger G."/>
            <person name="Zhu Y."/>
            <person name="Hemphill L."/>
            <person name="Shang Y."/>
            <person name="Youmans B."/>
            <person name="Ayvaz T."/>
            <person name="Ross M."/>
            <person name="Santibanez J."/>
            <person name="Aqrawi P."/>
            <person name="Gross S."/>
            <person name="Joshi V."/>
            <person name="Fowler G."/>
            <person name="Nazareth L."/>
            <person name="Reid J."/>
            <person name="Worley K."/>
            <person name="Petrosino J."/>
            <person name="Highlander S."/>
            <person name="Gibbs R."/>
        </authorList>
    </citation>
    <scope>NUCLEOTIDE SEQUENCE [LARGE SCALE GENOMIC DNA]</scope>
    <source>
        <strain evidence="3">ATCC 33861</strain>
    </source>
</reference>
<evidence type="ECO:0000313" key="4">
    <source>
        <dbReference type="Proteomes" id="UP000006258"/>
    </source>
</evidence>
<dbReference type="SMART" id="SM00327">
    <property type="entry name" value="VWA"/>
    <property type="match status" value="1"/>
</dbReference>
<protein>
    <submittedName>
        <fullName evidence="3">von Willebrand factor type A domain protein</fullName>
    </submittedName>
</protein>
<sequence>MEKSLRSDRGKTKFYKENRNTDHKKKCRTKNRQAVAQNPIRKKITMRRLPVYFLLDTSGSMHGEPIQALNNALSGMINNLRTDAQAAETLWISMITFDREVKEIVPLTALESFQLPEISCPESGPTFTGKALEILYDTATREVIKGSPEQKGDWRPLLFIFTDGKPSDLQLYSQMIPKIRSLNFGTIVGCAAGHMADDKKLLELTSDVVHLNTADSSTLKQFFKWVSDTIEQGNKSRGTTDTVALPPPPSEVHIVI</sequence>
<dbReference type="eggNOG" id="COG4245">
    <property type="taxonomic scope" value="Bacteria"/>
</dbReference>
<dbReference type="InterPro" id="IPR036465">
    <property type="entry name" value="vWFA_dom_sf"/>
</dbReference>
<gene>
    <name evidence="3" type="primary">terY2</name>
    <name evidence="3" type="ORF">HMPREF0766_12499</name>
</gene>
<name>D7VNC9_SPHSI</name>
<evidence type="ECO:0000256" key="1">
    <source>
        <dbReference type="SAM" id="MobiDB-lite"/>
    </source>
</evidence>
<feature type="compositionally biased region" description="Basic and acidic residues" evidence="1">
    <location>
        <begin position="1"/>
        <end position="21"/>
    </location>
</feature>
<dbReference type="SUPFAM" id="SSF53300">
    <property type="entry name" value="vWA-like"/>
    <property type="match status" value="1"/>
</dbReference>
<dbReference type="PIRSF" id="PIRSF020634">
    <property type="entry name" value="TerY_vWA"/>
    <property type="match status" value="1"/>
</dbReference>
<dbReference type="EMBL" id="ACHA02000011">
    <property type="protein sequence ID" value="EFK57426.1"/>
    <property type="molecule type" value="Genomic_DNA"/>
</dbReference>
<feature type="region of interest" description="Disordered" evidence="1">
    <location>
        <begin position="1"/>
        <end position="24"/>
    </location>
</feature>
<dbReference type="Proteomes" id="UP000006258">
    <property type="component" value="Unassembled WGS sequence"/>
</dbReference>
<accession>D7VNC9</accession>
<evidence type="ECO:0000259" key="2">
    <source>
        <dbReference type="PROSITE" id="PS50234"/>
    </source>
</evidence>
<organism evidence="3 4">
    <name type="scientific">Sphingobacterium spiritivorum ATCC 33861</name>
    <dbReference type="NCBI Taxonomy" id="525373"/>
    <lineage>
        <taxon>Bacteria</taxon>
        <taxon>Pseudomonadati</taxon>
        <taxon>Bacteroidota</taxon>
        <taxon>Sphingobacteriia</taxon>
        <taxon>Sphingobacteriales</taxon>
        <taxon>Sphingobacteriaceae</taxon>
        <taxon>Sphingobacterium</taxon>
    </lineage>
</organism>
<dbReference type="InterPro" id="IPR011392">
    <property type="entry name" value="Tellurite-R_TerY"/>
</dbReference>
<dbReference type="InterPro" id="IPR002035">
    <property type="entry name" value="VWF_A"/>
</dbReference>
<dbReference type="HOGENOM" id="CLU_082324_2_1_10"/>